<evidence type="ECO:0000256" key="2">
    <source>
        <dbReference type="ARBA" id="ARBA00022448"/>
    </source>
</evidence>
<feature type="transmembrane region" description="Helical" evidence="9">
    <location>
        <begin position="7"/>
        <end position="28"/>
    </location>
</feature>
<organism evidence="12">
    <name type="scientific">Alloyangia mangrovi</name>
    <dbReference type="NCBI Taxonomy" id="1779329"/>
    <lineage>
        <taxon>Bacteria</taxon>
        <taxon>Pseudomonadati</taxon>
        <taxon>Pseudomonadota</taxon>
        <taxon>Alphaproteobacteria</taxon>
        <taxon>Rhodobacterales</taxon>
        <taxon>Roseobacteraceae</taxon>
        <taxon>Alloyangia</taxon>
    </lineage>
</organism>
<comment type="caution">
    <text evidence="12">The sequence shown here is derived from an EMBL/GenBank/DDBJ whole genome shotgun (WGS) entry which is preliminary data.</text>
</comment>
<feature type="domain" description="Tripartite ATP-independent periplasmic transporters DctQ component" evidence="10">
    <location>
        <begin position="22"/>
        <end position="156"/>
    </location>
</feature>
<keyword evidence="2 9" id="KW-0813">Transport</keyword>
<evidence type="ECO:0000256" key="8">
    <source>
        <dbReference type="ARBA" id="ARBA00038436"/>
    </source>
</evidence>
<dbReference type="Pfam" id="PF04290">
    <property type="entry name" value="DctQ"/>
    <property type="match status" value="1"/>
</dbReference>
<dbReference type="EMBL" id="NTHN01000421">
    <property type="protein sequence ID" value="PBD17220.1"/>
    <property type="molecule type" value="Genomic_DNA"/>
</dbReference>
<keyword evidence="5 9" id="KW-0812">Transmembrane</keyword>
<dbReference type="InterPro" id="IPR055348">
    <property type="entry name" value="DctQ"/>
</dbReference>
<keyword evidence="4 9" id="KW-0997">Cell inner membrane</keyword>
<evidence type="ECO:0000256" key="3">
    <source>
        <dbReference type="ARBA" id="ARBA00022475"/>
    </source>
</evidence>
<evidence type="ECO:0000256" key="9">
    <source>
        <dbReference type="RuleBase" id="RU369079"/>
    </source>
</evidence>
<dbReference type="OrthoDB" id="4250245at2"/>
<comment type="similarity">
    <text evidence="8 9">Belongs to the TRAP transporter small permease family.</text>
</comment>
<dbReference type="GO" id="GO:0015740">
    <property type="term" value="P:C4-dicarboxylate transport"/>
    <property type="evidence" value="ECO:0007669"/>
    <property type="project" value="TreeGrafter"/>
</dbReference>
<evidence type="ECO:0000313" key="11">
    <source>
        <dbReference type="EMBL" id="MCT4368816.1"/>
    </source>
</evidence>
<comment type="subunit">
    <text evidence="9">The complex comprises the extracytoplasmic solute receptor protein and the two transmembrane proteins.</text>
</comment>
<keyword evidence="13" id="KW-1185">Reference proteome</keyword>
<dbReference type="Proteomes" id="UP000217448">
    <property type="component" value="Unassembled WGS sequence"/>
</dbReference>
<comment type="subcellular location">
    <subcellularLocation>
        <location evidence="1 9">Cell inner membrane</location>
        <topology evidence="1 9">Multi-pass membrane protein</topology>
    </subcellularLocation>
</comment>
<dbReference type="EMBL" id="NTHN02000001">
    <property type="protein sequence ID" value="MCT4368816.1"/>
    <property type="molecule type" value="Genomic_DNA"/>
</dbReference>
<reference evidence="13" key="2">
    <citation type="submission" date="2023-07" db="EMBL/GenBank/DDBJ databases">
        <title>Yangia mangrovi SAOS 153D genome.</title>
        <authorList>
            <person name="Verma A."/>
            <person name="Pal Y."/>
            <person name="Sundharam S."/>
            <person name="Bisht B."/>
            <person name="Srinivasan K."/>
        </authorList>
    </citation>
    <scope>NUCLEOTIDE SEQUENCE [LARGE SCALE GENOMIC DNA]</scope>
    <source>
        <strain evidence="13">SAOS 153D</strain>
    </source>
</reference>
<evidence type="ECO:0000259" key="10">
    <source>
        <dbReference type="Pfam" id="PF04290"/>
    </source>
</evidence>
<reference evidence="11" key="3">
    <citation type="submission" date="2024-05" db="EMBL/GenBank/DDBJ databases">
        <title>Yangia mangrovi SAOS 153D genome.</title>
        <authorList>
            <person name="Verma A."/>
            <person name="Pal Y."/>
            <person name="Sundharam S."/>
            <person name="Bisht B."/>
            <person name="Srinivasan K."/>
        </authorList>
    </citation>
    <scope>NUCLEOTIDE SEQUENCE</scope>
    <source>
        <strain evidence="11">SAOS 153D</strain>
    </source>
</reference>
<sequence>MKQLDRVAQATTAVACIFVIIMMLHVSADVVARTFFHAPLIGTTEIVAAYYMVALAFLPIAWISRQRGHIIVELFTSHLSKRKVKALDAFAGVVTLAYVCLFVWKLLGIAIEKTHIREAWESATGFVEIWPSRWVVPAGFLFMAIYVLIHTLRDARAALTGDVSETDVEARLEVME</sequence>
<comment type="function">
    <text evidence="9">Part of the tripartite ATP-independent periplasmic (TRAP) transport system.</text>
</comment>
<evidence type="ECO:0000256" key="7">
    <source>
        <dbReference type="ARBA" id="ARBA00023136"/>
    </source>
</evidence>
<keyword evidence="3" id="KW-1003">Cell membrane</keyword>
<keyword evidence="6 9" id="KW-1133">Transmembrane helix</keyword>
<feature type="transmembrane region" description="Helical" evidence="9">
    <location>
        <begin position="131"/>
        <end position="149"/>
    </location>
</feature>
<evidence type="ECO:0000256" key="4">
    <source>
        <dbReference type="ARBA" id="ARBA00022519"/>
    </source>
</evidence>
<name>A0A2A3JS98_9RHOB</name>
<evidence type="ECO:0000313" key="12">
    <source>
        <dbReference type="EMBL" id="PBD17220.1"/>
    </source>
</evidence>
<dbReference type="PANTHER" id="PTHR35011">
    <property type="entry name" value="2,3-DIKETO-L-GULONATE TRAP TRANSPORTER SMALL PERMEASE PROTEIN YIAM"/>
    <property type="match status" value="1"/>
</dbReference>
<dbReference type="AlphaFoldDB" id="A0A2A3JS98"/>
<dbReference type="GO" id="GO:0022857">
    <property type="term" value="F:transmembrane transporter activity"/>
    <property type="evidence" value="ECO:0007669"/>
    <property type="project" value="UniProtKB-UniRule"/>
</dbReference>
<evidence type="ECO:0000256" key="6">
    <source>
        <dbReference type="ARBA" id="ARBA00022989"/>
    </source>
</evidence>
<evidence type="ECO:0000256" key="5">
    <source>
        <dbReference type="ARBA" id="ARBA00022692"/>
    </source>
</evidence>
<evidence type="ECO:0000256" key="1">
    <source>
        <dbReference type="ARBA" id="ARBA00004429"/>
    </source>
</evidence>
<feature type="transmembrane region" description="Helical" evidence="9">
    <location>
        <begin position="48"/>
        <end position="65"/>
    </location>
</feature>
<proteinExistence type="inferred from homology"/>
<protein>
    <recommendedName>
        <fullName evidence="9">TRAP transporter small permease protein</fullName>
    </recommendedName>
</protein>
<accession>A0A2A3JS98</accession>
<dbReference type="PANTHER" id="PTHR35011:SF10">
    <property type="entry name" value="TRAP TRANSPORTER SMALL PERMEASE PROTEIN"/>
    <property type="match status" value="1"/>
</dbReference>
<dbReference type="GO" id="GO:0005886">
    <property type="term" value="C:plasma membrane"/>
    <property type="evidence" value="ECO:0007669"/>
    <property type="project" value="UniProtKB-SubCell"/>
</dbReference>
<dbReference type="InterPro" id="IPR007387">
    <property type="entry name" value="TRAP_DctQ"/>
</dbReference>
<keyword evidence="7 9" id="KW-0472">Membrane</keyword>
<reference evidence="12" key="1">
    <citation type="submission" date="2017-09" db="EMBL/GenBank/DDBJ databases">
        <title>Yangia sp. SAOS 153D whole genome sequencing.</title>
        <authorList>
            <person name="Verma A."/>
            <person name="Krishnamurthi S."/>
        </authorList>
    </citation>
    <scope>NUCLEOTIDE SEQUENCE [LARGE SCALE GENOMIC DNA]</scope>
    <source>
        <strain evidence="12">SAOS 153D</strain>
    </source>
</reference>
<dbReference type="RefSeq" id="WP_095884020.1">
    <property type="nucleotide sequence ID" value="NZ_NTHN02000001.1"/>
</dbReference>
<feature type="transmembrane region" description="Helical" evidence="9">
    <location>
        <begin position="86"/>
        <end position="111"/>
    </location>
</feature>
<gene>
    <name evidence="11" type="ORF">CLG85_000020</name>
    <name evidence="12" type="ORF">CLG85_21290</name>
</gene>
<evidence type="ECO:0000313" key="13">
    <source>
        <dbReference type="Proteomes" id="UP000217448"/>
    </source>
</evidence>